<dbReference type="AlphaFoldDB" id="A0A3P7P1T7"/>
<sequence>MERQEPLDFETFLIQKERRRRNLRLQTDEKMPKKIKKPSRQVVKNVKYEDYDFDEYDYEYEE</sequence>
<keyword evidence="2" id="KW-1185">Reference proteome</keyword>
<dbReference type="EMBL" id="LR130778">
    <property type="protein sequence ID" value="VDN47450.1"/>
    <property type="molecule type" value="Genomic_DNA"/>
</dbReference>
<gene>
    <name evidence="1" type="ORF">PATL70BA_1565</name>
</gene>
<name>A0A3P7P1T7_9FIRM</name>
<dbReference type="KEGG" id="cbar:PATL70BA_1565"/>
<proteinExistence type="predicted"/>
<dbReference type="Proteomes" id="UP000279029">
    <property type="component" value="Chromosome"/>
</dbReference>
<protein>
    <submittedName>
        <fullName evidence="1">Uncharacterized protein</fullName>
    </submittedName>
</protein>
<organism evidence="1 2">
    <name type="scientific">Petrocella atlantisensis</name>
    <dbReference type="NCBI Taxonomy" id="2173034"/>
    <lineage>
        <taxon>Bacteria</taxon>
        <taxon>Bacillati</taxon>
        <taxon>Bacillota</taxon>
        <taxon>Clostridia</taxon>
        <taxon>Lachnospirales</taxon>
        <taxon>Vallitaleaceae</taxon>
        <taxon>Petrocella</taxon>
    </lineage>
</organism>
<accession>A0A3P7P1T7</accession>
<dbReference type="RefSeq" id="WP_125136762.1">
    <property type="nucleotide sequence ID" value="NZ_LR130778.1"/>
</dbReference>
<evidence type="ECO:0000313" key="2">
    <source>
        <dbReference type="Proteomes" id="UP000279029"/>
    </source>
</evidence>
<reference evidence="1 2" key="1">
    <citation type="submission" date="2018-09" db="EMBL/GenBank/DDBJ databases">
        <authorList>
            <person name="Postec A."/>
        </authorList>
    </citation>
    <scope>NUCLEOTIDE SEQUENCE [LARGE SCALE GENOMIC DNA]</scope>
    <source>
        <strain evidence="1">70B-A</strain>
    </source>
</reference>
<evidence type="ECO:0000313" key="1">
    <source>
        <dbReference type="EMBL" id="VDN47450.1"/>
    </source>
</evidence>